<dbReference type="EMBL" id="JAMD01000010">
    <property type="protein sequence ID" value="KEJ94717.1"/>
    <property type="molecule type" value="Genomic_DNA"/>
</dbReference>
<evidence type="ECO:0000313" key="2">
    <source>
        <dbReference type="Proteomes" id="UP000027746"/>
    </source>
</evidence>
<sequence length="116" mass="13372">MNLYHCLIDLKHDAKALSFSKALDDWMAHLQRAGAIENWRLLRRKLNLASDGHRDFLLEIEVRDLAQLDQAFRVSGAQDEDVAALHRAVHDHVAQAEFGLYRPFPDPERSERMALI</sequence>
<evidence type="ECO:0000313" key="1">
    <source>
        <dbReference type="EMBL" id="KEJ94717.1"/>
    </source>
</evidence>
<dbReference type="RefSeq" id="WP_037928652.1">
    <property type="nucleotide sequence ID" value="NZ_CP054599.1"/>
</dbReference>
<comment type="caution">
    <text evidence="1">The sequence shown here is derived from an EMBL/GenBank/DDBJ whole genome shotgun (WGS) entry which is preliminary data.</text>
</comment>
<dbReference type="Pfam" id="PF20319">
    <property type="entry name" value="DUF6614"/>
    <property type="match status" value="1"/>
</dbReference>
<organism evidence="1 2">
    <name type="scientific">Pseudosulfitobacter pseudonitzschiae</name>
    <dbReference type="NCBI Taxonomy" id="1402135"/>
    <lineage>
        <taxon>Bacteria</taxon>
        <taxon>Pseudomonadati</taxon>
        <taxon>Pseudomonadota</taxon>
        <taxon>Alphaproteobacteria</taxon>
        <taxon>Rhodobacterales</taxon>
        <taxon>Roseobacteraceae</taxon>
        <taxon>Pseudosulfitobacter</taxon>
    </lineage>
</organism>
<dbReference type="GeneID" id="68869915"/>
<dbReference type="InterPro" id="IPR046722">
    <property type="entry name" value="DUF6614"/>
</dbReference>
<accession>A0A073JAG6</accession>
<name>A0A073JAG6_9RHOB</name>
<reference evidence="1 2" key="1">
    <citation type="submission" date="2014-01" db="EMBL/GenBank/DDBJ databases">
        <title>Sulfitobacter sp. H3 (MCCC 1A00686) Genome Sequencing.</title>
        <authorList>
            <person name="Lai Q."/>
            <person name="Hong Z."/>
        </authorList>
    </citation>
    <scope>NUCLEOTIDE SEQUENCE [LARGE SCALE GENOMIC DNA]</scope>
    <source>
        <strain evidence="1 2">H3</strain>
    </source>
</reference>
<dbReference type="AlphaFoldDB" id="A0A073JAG6"/>
<proteinExistence type="predicted"/>
<dbReference type="Proteomes" id="UP000027746">
    <property type="component" value="Unassembled WGS sequence"/>
</dbReference>
<gene>
    <name evidence="1" type="ORF">SUH3_04670</name>
</gene>
<keyword evidence="2" id="KW-1185">Reference proteome</keyword>
<protein>
    <submittedName>
        <fullName evidence="1">Uncharacterized protein</fullName>
    </submittedName>
</protein>
<dbReference type="OrthoDB" id="7359918at2"/>